<dbReference type="NCBIfam" id="TIGR00566">
    <property type="entry name" value="trpG_papA"/>
    <property type="match status" value="1"/>
</dbReference>
<gene>
    <name evidence="3" type="ORF">HDA30_001793</name>
</gene>
<protein>
    <submittedName>
        <fullName evidence="3">Para-aminobenzoate synthetase component 2</fullName>
        <ecNumber evidence="3">2.6.1.85</ecNumber>
    </submittedName>
</protein>
<dbReference type="PROSITE" id="PS51273">
    <property type="entry name" value="GATASE_TYPE_1"/>
    <property type="match status" value="1"/>
</dbReference>
<dbReference type="GO" id="GO:0005829">
    <property type="term" value="C:cytosol"/>
    <property type="evidence" value="ECO:0007669"/>
    <property type="project" value="TreeGrafter"/>
</dbReference>
<keyword evidence="1" id="KW-0315">Glutamine amidotransferase</keyword>
<dbReference type="InterPro" id="IPR006221">
    <property type="entry name" value="TrpG/PapA_dom"/>
</dbReference>
<dbReference type="SUPFAM" id="SSF52317">
    <property type="entry name" value="Class I glutamine amidotransferase-like"/>
    <property type="match status" value="1"/>
</dbReference>
<dbReference type="RefSeq" id="WP_184241893.1">
    <property type="nucleotide sequence ID" value="NZ_JACHNA010000001.1"/>
</dbReference>
<evidence type="ECO:0000256" key="1">
    <source>
        <dbReference type="ARBA" id="ARBA00022962"/>
    </source>
</evidence>
<dbReference type="Pfam" id="PF00117">
    <property type="entry name" value="GATase"/>
    <property type="match status" value="1"/>
</dbReference>
<dbReference type="EC" id="2.6.1.85" evidence="3"/>
<keyword evidence="4" id="KW-1185">Reference proteome</keyword>
<proteinExistence type="predicted"/>
<organism evidence="3 4">
    <name type="scientific">Micrococcus cohnii</name>
    <dbReference type="NCBI Taxonomy" id="993416"/>
    <lineage>
        <taxon>Bacteria</taxon>
        <taxon>Bacillati</taxon>
        <taxon>Actinomycetota</taxon>
        <taxon>Actinomycetes</taxon>
        <taxon>Micrococcales</taxon>
        <taxon>Micrococcaceae</taxon>
        <taxon>Micrococcus</taxon>
    </lineage>
</organism>
<sequence length="205" mass="22156">MPDRATAESRGPSVLVIDNQDSFVHTIADYLQQLGARTRVVRNNQIAPQAACELADRHDGILISPGPGAPADAGVSPALIRHAADVRRPLLGVCLGHQGIAEAYGARVGHARELMHGKTSRVRHNGHPLFAGLPDPFTATRYHSLAVERATVDEQALDITAETDDGVVMGLAHRDLPLWGVQFHPESILTEGGHRLFRNWLDTLG</sequence>
<comment type="caution">
    <text evidence="3">The sequence shown here is derived from an EMBL/GenBank/DDBJ whole genome shotgun (WGS) entry which is preliminary data.</text>
</comment>
<evidence type="ECO:0000313" key="3">
    <source>
        <dbReference type="EMBL" id="MBB4736285.1"/>
    </source>
</evidence>
<dbReference type="AlphaFoldDB" id="A0A7W7GQB3"/>
<accession>A0A7W7GQB3</accession>
<dbReference type="InterPro" id="IPR017926">
    <property type="entry name" value="GATASE"/>
</dbReference>
<dbReference type="GO" id="GO:0000162">
    <property type="term" value="P:L-tryptophan biosynthetic process"/>
    <property type="evidence" value="ECO:0007669"/>
    <property type="project" value="TreeGrafter"/>
</dbReference>
<dbReference type="EMBL" id="JACHNA010000001">
    <property type="protein sequence ID" value="MBB4736285.1"/>
    <property type="molecule type" value="Genomic_DNA"/>
</dbReference>
<dbReference type="FunFam" id="3.40.50.880:FF:000003">
    <property type="entry name" value="Anthranilate synthase component II"/>
    <property type="match status" value="1"/>
</dbReference>
<feature type="domain" description="Glutamine amidotransferase" evidence="2">
    <location>
        <begin position="15"/>
        <end position="201"/>
    </location>
</feature>
<dbReference type="Gene3D" id="3.40.50.880">
    <property type="match status" value="1"/>
</dbReference>
<dbReference type="PRINTS" id="PR00096">
    <property type="entry name" value="GATASE"/>
</dbReference>
<dbReference type="PANTHER" id="PTHR43418:SF4">
    <property type="entry name" value="MULTIFUNCTIONAL TRYPTOPHAN BIOSYNTHESIS PROTEIN"/>
    <property type="match status" value="1"/>
</dbReference>
<dbReference type="PANTHER" id="PTHR43418">
    <property type="entry name" value="MULTIFUNCTIONAL TRYPTOPHAN BIOSYNTHESIS PROTEIN-RELATED"/>
    <property type="match status" value="1"/>
</dbReference>
<dbReference type="InterPro" id="IPR050472">
    <property type="entry name" value="Anth_synth/Amidotransfase"/>
</dbReference>
<dbReference type="CDD" id="cd01743">
    <property type="entry name" value="GATase1_Anthranilate_Synthase"/>
    <property type="match status" value="1"/>
</dbReference>
<dbReference type="Proteomes" id="UP000540191">
    <property type="component" value="Unassembled WGS sequence"/>
</dbReference>
<name>A0A7W7GQB3_9MICC</name>
<evidence type="ECO:0000259" key="2">
    <source>
        <dbReference type="Pfam" id="PF00117"/>
    </source>
</evidence>
<dbReference type="GO" id="GO:0004049">
    <property type="term" value="F:anthranilate synthase activity"/>
    <property type="evidence" value="ECO:0007669"/>
    <property type="project" value="TreeGrafter"/>
</dbReference>
<keyword evidence="3" id="KW-0808">Transferase</keyword>
<dbReference type="InterPro" id="IPR029062">
    <property type="entry name" value="Class_I_gatase-like"/>
</dbReference>
<dbReference type="PRINTS" id="PR00097">
    <property type="entry name" value="ANTSNTHASEII"/>
</dbReference>
<dbReference type="PRINTS" id="PR00099">
    <property type="entry name" value="CPSGATASE"/>
</dbReference>
<evidence type="ECO:0000313" key="4">
    <source>
        <dbReference type="Proteomes" id="UP000540191"/>
    </source>
</evidence>
<dbReference type="GO" id="GO:0046820">
    <property type="term" value="F:4-amino-4-deoxychorismate synthase activity"/>
    <property type="evidence" value="ECO:0007669"/>
    <property type="project" value="UniProtKB-EC"/>
</dbReference>
<keyword evidence="3" id="KW-0032">Aminotransferase</keyword>
<reference evidence="3 4" key="1">
    <citation type="submission" date="2020-08" db="EMBL/GenBank/DDBJ databases">
        <title>Sequencing the genomes of 1000 actinobacteria strains.</title>
        <authorList>
            <person name="Klenk H.-P."/>
        </authorList>
    </citation>
    <scope>NUCLEOTIDE SEQUENCE [LARGE SCALE GENOMIC DNA]</scope>
    <source>
        <strain evidence="3 4">DSM 23974</strain>
    </source>
</reference>